<feature type="transmembrane region" description="Helical" evidence="2">
    <location>
        <begin position="159"/>
        <end position="181"/>
    </location>
</feature>
<name>A0ABX8D970_9CELL</name>
<feature type="transmembrane region" description="Helical" evidence="2">
    <location>
        <begin position="193"/>
        <end position="214"/>
    </location>
</feature>
<feature type="transmembrane region" description="Helical" evidence="2">
    <location>
        <begin position="311"/>
        <end position="329"/>
    </location>
</feature>
<evidence type="ECO:0000256" key="2">
    <source>
        <dbReference type="SAM" id="Phobius"/>
    </source>
</evidence>
<gene>
    <name evidence="3" type="ORF">KG103_18185</name>
</gene>
<evidence type="ECO:0000256" key="1">
    <source>
        <dbReference type="SAM" id="MobiDB-lite"/>
    </source>
</evidence>
<feature type="transmembrane region" description="Helical" evidence="2">
    <location>
        <begin position="76"/>
        <end position="94"/>
    </location>
</feature>
<feature type="region of interest" description="Disordered" evidence="1">
    <location>
        <begin position="337"/>
        <end position="363"/>
    </location>
</feature>
<keyword evidence="2" id="KW-0812">Transmembrane</keyword>
<dbReference type="EMBL" id="CP074405">
    <property type="protein sequence ID" value="QVI62307.1"/>
    <property type="molecule type" value="Genomic_DNA"/>
</dbReference>
<dbReference type="RefSeq" id="WP_207339974.1">
    <property type="nucleotide sequence ID" value="NZ_CP074405.1"/>
</dbReference>
<feature type="transmembrane region" description="Helical" evidence="2">
    <location>
        <begin position="127"/>
        <end position="147"/>
    </location>
</feature>
<protein>
    <submittedName>
        <fullName evidence="3">Uncharacterized protein</fullName>
    </submittedName>
</protein>
<evidence type="ECO:0000313" key="3">
    <source>
        <dbReference type="EMBL" id="QVI62307.1"/>
    </source>
</evidence>
<feature type="transmembrane region" description="Helical" evidence="2">
    <location>
        <begin position="226"/>
        <end position="243"/>
    </location>
</feature>
<feature type="compositionally biased region" description="Basic and acidic residues" evidence="1">
    <location>
        <begin position="341"/>
        <end position="350"/>
    </location>
</feature>
<keyword evidence="2" id="KW-1133">Transmembrane helix</keyword>
<feature type="compositionally biased region" description="Polar residues" evidence="1">
    <location>
        <begin position="351"/>
        <end position="363"/>
    </location>
</feature>
<accession>A0ABX8D970</accession>
<reference evidence="3 4" key="1">
    <citation type="submission" date="2021-05" db="EMBL/GenBank/DDBJ databases">
        <title>Novel species in genus Cellulomonas.</title>
        <authorList>
            <person name="Zhang G."/>
        </authorList>
    </citation>
    <scope>NUCLEOTIDE SEQUENCE [LARGE SCALE GENOMIC DNA]</scope>
    <source>
        <strain evidence="4">zg-ZUI222</strain>
    </source>
</reference>
<keyword evidence="4" id="KW-1185">Reference proteome</keyword>
<sequence length="363" mass="37678">MSTGTGALRPSRTRLRLLALLLFLVAPVCAEYLTAYDPEVTGQPAALIGGLVIIGPLYGAPAVLIRELAARTGMHWTGILAMAGAFGVVQAGVVDQSLFAQHYPGYAWWGEVAARTLIPPLGVSGAFALNFLLGHVIWSISAPVALVEALDRRPGRQPWLGRVGLVVLGVLWALASVLVWSDIRGAGSDQASAAQIAAALALAATLVAVAFTFGRRRLPAPTEGRVPRPAAVLGLVLVAAAGYQAIPSTWLGVALGAAIVLVAGLVVTRWSRSASWGPRHAAAVAGAAVVARALVGFQSVASTDPRPSGGYAQNTVLLVMALALVVAAMRAERPTAVLDPTRYREPHDPENQSPSENGGRRST</sequence>
<feature type="transmembrane region" description="Helical" evidence="2">
    <location>
        <begin position="46"/>
        <end position="64"/>
    </location>
</feature>
<proteinExistence type="predicted"/>
<keyword evidence="2" id="KW-0472">Membrane</keyword>
<feature type="transmembrane region" description="Helical" evidence="2">
    <location>
        <begin position="280"/>
        <end position="299"/>
    </location>
</feature>
<evidence type="ECO:0000313" key="4">
    <source>
        <dbReference type="Proteomes" id="UP000677804"/>
    </source>
</evidence>
<dbReference type="Proteomes" id="UP000677804">
    <property type="component" value="Chromosome"/>
</dbReference>
<feature type="transmembrane region" description="Helical" evidence="2">
    <location>
        <begin position="249"/>
        <end position="268"/>
    </location>
</feature>
<organism evidence="3 4">
    <name type="scientific">Cellulomonas wangleii</name>
    <dbReference type="NCBI Taxonomy" id="2816956"/>
    <lineage>
        <taxon>Bacteria</taxon>
        <taxon>Bacillati</taxon>
        <taxon>Actinomycetota</taxon>
        <taxon>Actinomycetes</taxon>
        <taxon>Micrococcales</taxon>
        <taxon>Cellulomonadaceae</taxon>
        <taxon>Cellulomonas</taxon>
    </lineage>
</organism>